<dbReference type="InterPro" id="IPR020946">
    <property type="entry name" value="Flavin_mOase-like"/>
</dbReference>
<dbReference type="AlphaFoldDB" id="A0A1Y2EA05"/>
<dbReference type="Pfam" id="PF00743">
    <property type="entry name" value="FMO-like"/>
    <property type="match status" value="1"/>
</dbReference>
<comment type="caution">
    <text evidence="8">The sequence shown here is derived from an EMBL/GenBank/DDBJ whole genome shotgun (WGS) entry which is preliminary data.</text>
</comment>
<protein>
    <recommendedName>
        <fullName evidence="10">FAD/NAD(P)-binding domain-containing protein</fullName>
    </recommendedName>
</protein>
<reference evidence="8 9" key="1">
    <citation type="submission" date="2016-07" db="EMBL/GenBank/DDBJ databases">
        <title>Pervasive Adenine N6-methylation of Active Genes in Fungi.</title>
        <authorList>
            <consortium name="DOE Joint Genome Institute"/>
            <person name="Mondo S.J."/>
            <person name="Dannebaum R.O."/>
            <person name="Kuo R.C."/>
            <person name="Labutti K."/>
            <person name="Haridas S."/>
            <person name="Kuo A."/>
            <person name="Salamov A."/>
            <person name="Ahrendt S.R."/>
            <person name="Lipzen A."/>
            <person name="Sullivan W."/>
            <person name="Andreopoulos W.B."/>
            <person name="Clum A."/>
            <person name="Lindquist E."/>
            <person name="Daum C."/>
            <person name="Ramamoorthy G.K."/>
            <person name="Gryganskyi A."/>
            <person name="Culley D."/>
            <person name="Magnuson J.K."/>
            <person name="James T.Y."/>
            <person name="O'Malley M.A."/>
            <person name="Stajich J.E."/>
            <person name="Spatafora J.W."/>
            <person name="Visel A."/>
            <person name="Grigoriev I.V."/>
        </authorList>
    </citation>
    <scope>NUCLEOTIDE SEQUENCE [LARGE SCALE GENOMIC DNA]</scope>
    <source>
        <strain evidence="8 9">CBS 129021</strain>
    </source>
</reference>
<feature type="region of interest" description="Disordered" evidence="7">
    <location>
        <begin position="26"/>
        <end position="50"/>
    </location>
</feature>
<organism evidence="8 9">
    <name type="scientific">Pseudomassariella vexata</name>
    <dbReference type="NCBI Taxonomy" id="1141098"/>
    <lineage>
        <taxon>Eukaryota</taxon>
        <taxon>Fungi</taxon>
        <taxon>Dikarya</taxon>
        <taxon>Ascomycota</taxon>
        <taxon>Pezizomycotina</taxon>
        <taxon>Sordariomycetes</taxon>
        <taxon>Xylariomycetidae</taxon>
        <taxon>Amphisphaeriales</taxon>
        <taxon>Pseudomassariaceae</taxon>
        <taxon>Pseudomassariella</taxon>
    </lineage>
</organism>
<accession>A0A1Y2EA05</accession>
<comment type="cofactor">
    <cofactor evidence="1">
        <name>FAD</name>
        <dbReference type="ChEBI" id="CHEBI:57692"/>
    </cofactor>
</comment>
<evidence type="ECO:0000256" key="2">
    <source>
        <dbReference type="ARBA" id="ARBA00010139"/>
    </source>
</evidence>
<dbReference type="GO" id="GO:0004499">
    <property type="term" value="F:N,N-dimethylaniline monooxygenase activity"/>
    <property type="evidence" value="ECO:0007669"/>
    <property type="project" value="InterPro"/>
</dbReference>
<name>A0A1Y2EA05_9PEZI</name>
<keyword evidence="6" id="KW-0560">Oxidoreductase</keyword>
<dbReference type="Gene3D" id="3.50.50.60">
    <property type="entry name" value="FAD/NAD(P)-binding domain"/>
    <property type="match status" value="2"/>
</dbReference>
<gene>
    <name evidence="8" type="ORF">BCR38DRAFT_334696</name>
</gene>
<dbReference type="InterPro" id="IPR036188">
    <property type="entry name" value="FAD/NAD-bd_sf"/>
</dbReference>
<dbReference type="PANTHER" id="PTHR43098:SF2">
    <property type="entry name" value="FAD-BINDING MONOOXYGENASE AUSB-RELATED"/>
    <property type="match status" value="1"/>
</dbReference>
<evidence type="ECO:0008006" key="10">
    <source>
        <dbReference type="Google" id="ProtNLM"/>
    </source>
</evidence>
<keyword evidence="3" id="KW-0285">Flavoprotein</keyword>
<evidence type="ECO:0000256" key="4">
    <source>
        <dbReference type="ARBA" id="ARBA00022827"/>
    </source>
</evidence>
<evidence type="ECO:0000313" key="9">
    <source>
        <dbReference type="Proteomes" id="UP000193689"/>
    </source>
</evidence>
<dbReference type="EMBL" id="MCFJ01000003">
    <property type="protein sequence ID" value="ORY68389.1"/>
    <property type="molecule type" value="Genomic_DNA"/>
</dbReference>
<dbReference type="GO" id="GO:0050660">
    <property type="term" value="F:flavin adenine dinucleotide binding"/>
    <property type="evidence" value="ECO:0007669"/>
    <property type="project" value="InterPro"/>
</dbReference>
<dbReference type="RefSeq" id="XP_040718676.1">
    <property type="nucleotide sequence ID" value="XM_040855339.1"/>
</dbReference>
<keyword evidence="4" id="KW-0274">FAD</keyword>
<evidence type="ECO:0000256" key="6">
    <source>
        <dbReference type="ARBA" id="ARBA00023002"/>
    </source>
</evidence>
<evidence type="ECO:0000313" key="8">
    <source>
        <dbReference type="EMBL" id="ORY68389.1"/>
    </source>
</evidence>
<evidence type="ECO:0000256" key="1">
    <source>
        <dbReference type="ARBA" id="ARBA00001974"/>
    </source>
</evidence>
<keyword evidence="5" id="KW-0521">NADP</keyword>
<sequence>MRDFHTAGHLKGHTVEWPAEIHLRISRSPPPQHPLQEGKTHLSETDKPSLASAQAAATTGCVNRFTTLPLDQSKMGSNVEMLASMPPDQQKYMAEAAKRKRPDGMAQFQELHFSDNERLRQLADDPFADHATLDQLPVPIKSGDRVKFLILGAGLGGILNGVRLIQAGFSADQIRLVEVAGGIGGTWYWNRYPGLHCDVESYVYLPLLEEMGYMPPHKYISGVGIRNYLVEMAKKWDLADKIMYRTQVNGLQWDDGIRAWKADMTTGRGPGGQEKSTLWMNADFVLLNTGLFPHPQVPKLPGLTGFEGAMFHTARWDYNVTGGSSETPFPTLDKLNGKRVGIIGTGATAIQVVPEVAKWAKELYVFQRTPSQVHVRGQRETDLTEWREQIAAKPGWQTERMENFAEHLSLGAPSDHKNLVGDGFSHLSAYYALIGGIGSDKVTPEKVPEHIGGLLALDATRAAKVRARVSEVVKDEDTAEKLTPWYPVWCKRPTFSDVFLQAFNQENVHLVDTDGKGVDGVTPRGLVFNGKEYPLDVLILSTGYRSPGVGSGNPSVRTGLEIVGRGGRTLTEKWTSQGPTTLHGCASNGFPNLFWMGPTQAGATANFAHVLEVLSRHVAHIVAKGHEQAGACKQDNGVVVEVRKEAEEAWSMLCLSGAAAFSATSVCTPSYLTNEGEAMLGKPQELMQRARGAPWPTGMVAYIRELDAWHDAGKLEGIEVTAA</sequence>
<evidence type="ECO:0000256" key="7">
    <source>
        <dbReference type="SAM" id="MobiDB-lite"/>
    </source>
</evidence>
<dbReference type="SUPFAM" id="SSF51905">
    <property type="entry name" value="FAD/NAD(P)-binding domain"/>
    <property type="match status" value="3"/>
</dbReference>
<evidence type="ECO:0000256" key="5">
    <source>
        <dbReference type="ARBA" id="ARBA00022857"/>
    </source>
</evidence>
<dbReference type="PANTHER" id="PTHR43098">
    <property type="entry name" value="L-ORNITHINE N(5)-MONOOXYGENASE-RELATED"/>
    <property type="match status" value="1"/>
</dbReference>
<dbReference type="InterPro" id="IPR050775">
    <property type="entry name" value="FAD-binding_Monooxygenases"/>
</dbReference>
<dbReference type="OrthoDB" id="66881at2759"/>
<keyword evidence="9" id="KW-1185">Reference proteome</keyword>
<comment type="similarity">
    <text evidence="2">Belongs to the FAD-binding monooxygenase family.</text>
</comment>
<dbReference type="GO" id="GO:0050661">
    <property type="term" value="F:NADP binding"/>
    <property type="evidence" value="ECO:0007669"/>
    <property type="project" value="InterPro"/>
</dbReference>
<dbReference type="InParanoid" id="A0A1Y2EA05"/>
<proteinExistence type="inferred from homology"/>
<dbReference type="Proteomes" id="UP000193689">
    <property type="component" value="Unassembled WGS sequence"/>
</dbReference>
<feature type="compositionally biased region" description="Basic and acidic residues" evidence="7">
    <location>
        <begin position="36"/>
        <end position="47"/>
    </location>
</feature>
<evidence type="ECO:0000256" key="3">
    <source>
        <dbReference type="ARBA" id="ARBA00022630"/>
    </source>
</evidence>
<dbReference type="GeneID" id="63771551"/>